<keyword evidence="1" id="KW-0456">Lyase</keyword>
<organism evidence="3 4">
    <name type="scientific">Actinocatenispora thailandica</name>
    <dbReference type="NCBI Taxonomy" id="227318"/>
    <lineage>
        <taxon>Bacteria</taxon>
        <taxon>Bacillati</taxon>
        <taxon>Actinomycetota</taxon>
        <taxon>Actinomycetes</taxon>
        <taxon>Micromonosporales</taxon>
        <taxon>Micromonosporaceae</taxon>
        <taxon>Actinocatenispora</taxon>
    </lineage>
</organism>
<dbReference type="KEGG" id="atl:Athai_52280"/>
<dbReference type="InterPro" id="IPR032465">
    <property type="entry name" value="ACMSD"/>
</dbReference>
<dbReference type="GO" id="GO:0016831">
    <property type="term" value="F:carboxy-lyase activity"/>
    <property type="evidence" value="ECO:0007669"/>
    <property type="project" value="InterPro"/>
</dbReference>
<sequence>MKNHPVIDVHGHWGPWFFAMDIGDVAENLRVMDEWGISLQIVSASEAVTYDAPGGNARLAEILAANPRLRGYLVANPNDPAATEADLRRYAGTGLFCGVKIHTGYPRREISSPQMRDTFALLNEYAATILIHTWGGDVLDLPGLLAANPRLRVIAAHMGANRWDLAAEAARDCDRLYLEPSCSITDAGQVAHVAARVPAGQLLFGTDATLIDPAVSFGQVEDAALDPATAEALYWRNAAALFDLAAPAEAAYAAR</sequence>
<dbReference type="AlphaFoldDB" id="A0A7R7DTU6"/>
<protein>
    <recommendedName>
        <fullName evidence="2">Amidohydrolase-related domain-containing protein</fullName>
    </recommendedName>
</protein>
<dbReference type="RefSeq" id="WP_203963889.1">
    <property type="nucleotide sequence ID" value="NZ_AP023355.1"/>
</dbReference>
<name>A0A7R7DTU6_9ACTN</name>
<dbReference type="PANTHER" id="PTHR21240">
    <property type="entry name" value="2-AMINO-3-CARBOXYLMUCONATE-6-SEMIALDEHYDE DECARBOXYLASE"/>
    <property type="match status" value="1"/>
</dbReference>
<gene>
    <name evidence="3" type="ORF">Athai_52280</name>
</gene>
<dbReference type="InterPro" id="IPR032466">
    <property type="entry name" value="Metal_Hydrolase"/>
</dbReference>
<dbReference type="Gene3D" id="3.20.20.140">
    <property type="entry name" value="Metal-dependent hydrolases"/>
    <property type="match status" value="1"/>
</dbReference>
<feature type="domain" description="Amidohydrolase-related" evidence="2">
    <location>
        <begin position="7"/>
        <end position="244"/>
    </location>
</feature>
<dbReference type="PANTHER" id="PTHR21240:SF28">
    <property type="entry name" value="ISO-OROTATE DECARBOXYLASE (EUROFUNG)"/>
    <property type="match status" value="1"/>
</dbReference>
<dbReference type="EMBL" id="AP023355">
    <property type="protein sequence ID" value="BCJ37725.1"/>
    <property type="molecule type" value="Genomic_DNA"/>
</dbReference>
<dbReference type="GO" id="GO:0019748">
    <property type="term" value="P:secondary metabolic process"/>
    <property type="evidence" value="ECO:0007669"/>
    <property type="project" value="TreeGrafter"/>
</dbReference>
<evidence type="ECO:0000256" key="1">
    <source>
        <dbReference type="ARBA" id="ARBA00023239"/>
    </source>
</evidence>
<dbReference type="InterPro" id="IPR006680">
    <property type="entry name" value="Amidohydro-rel"/>
</dbReference>
<dbReference type="SUPFAM" id="SSF51556">
    <property type="entry name" value="Metallo-dependent hydrolases"/>
    <property type="match status" value="1"/>
</dbReference>
<dbReference type="Pfam" id="PF04909">
    <property type="entry name" value="Amidohydro_2"/>
    <property type="match status" value="1"/>
</dbReference>
<evidence type="ECO:0000259" key="2">
    <source>
        <dbReference type="Pfam" id="PF04909"/>
    </source>
</evidence>
<evidence type="ECO:0000313" key="3">
    <source>
        <dbReference type="EMBL" id="BCJ37725.1"/>
    </source>
</evidence>
<keyword evidence="4" id="KW-1185">Reference proteome</keyword>
<dbReference type="Proteomes" id="UP000611640">
    <property type="component" value="Chromosome"/>
</dbReference>
<accession>A0A7R7DTU6</accession>
<dbReference type="GO" id="GO:0005737">
    <property type="term" value="C:cytoplasm"/>
    <property type="evidence" value="ECO:0007669"/>
    <property type="project" value="TreeGrafter"/>
</dbReference>
<reference evidence="3 4" key="1">
    <citation type="submission" date="2020-08" db="EMBL/GenBank/DDBJ databases">
        <title>Whole genome shotgun sequence of Actinocatenispora thailandica NBRC 105041.</title>
        <authorList>
            <person name="Komaki H."/>
            <person name="Tamura T."/>
        </authorList>
    </citation>
    <scope>NUCLEOTIDE SEQUENCE [LARGE SCALE GENOMIC DNA]</scope>
    <source>
        <strain evidence="3 4">NBRC 105041</strain>
    </source>
</reference>
<dbReference type="GO" id="GO:0016787">
    <property type="term" value="F:hydrolase activity"/>
    <property type="evidence" value="ECO:0007669"/>
    <property type="project" value="InterPro"/>
</dbReference>
<evidence type="ECO:0000313" key="4">
    <source>
        <dbReference type="Proteomes" id="UP000611640"/>
    </source>
</evidence>
<proteinExistence type="predicted"/>